<dbReference type="EMBL" id="AP021874">
    <property type="protein sequence ID" value="BBO71368.1"/>
    <property type="molecule type" value="Genomic_DNA"/>
</dbReference>
<dbReference type="AlphaFoldDB" id="A0A5K7YRP2"/>
<protein>
    <submittedName>
        <fullName evidence="1">Uncharacterized protein</fullName>
    </submittedName>
</protein>
<organism evidence="1 2">
    <name type="scientific">Desulfosarcina alkanivorans</name>
    <dbReference type="NCBI Taxonomy" id="571177"/>
    <lineage>
        <taxon>Bacteria</taxon>
        <taxon>Pseudomonadati</taxon>
        <taxon>Thermodesulfobacteriota</taxon>
        <taxon>Desulfobacteria</taxon>
        <taxon>Desulfobacterales</taxon>
        <taxon>Desulfosarcinaceae</taxon>
        <taxon>Desulfosarcina</taxon>
    </lineage>
</organism>
<evidence type="ECO:0000313" key="1">
    <source>
        <dbReference type="EMBL" id="BBO71368.1"/>
    </source>
</evidence>
<accession>A0A5K7YRP2</accession>
<dbReference type="KEGG" id="dalk:DSCA_52980"/>
<name>A0A5K7YRP2_9BACT</name>
<reference evidence="1 2" key="1">
    <citation type="submission" date="2019-11" db="EMBL/GenBank/DDBJ databases">
        <title>Comparative genomics of hydrocarbon-degrading Desulfosarcina strains.</title>
        <authorList>
            <person name="Watanabe M."/>
            <person name="Kojima H."/>
            <person name="Fukui M."/>
        </authorList>
    </citation>
    <scope>NUCLEOTIDE SEQUENCE [LARGE SCALE GENOMIC DNA]</scope>
    <source>
        <strain evidence="1 2">PL12</strain>
    </source>
</reference>
<sequence>MPPRRRYLITDMDATVLDDVAAAQSLPISDDETHPCHPDTDVIHTVAAAGGLTLSPFASTRGWAFLVVAFP</sequence>
<evidence type="ECO:0000313" key="2">
    <source>
        <dbReference type="Proteomes" id="UP000427906"/>
    </source>
</evidence>
<proteinExistence type="predicted"/>
<keyword evidence="2" id="KW-1185">Reference proteome</keyword>
<gene>
    <name evidence="1" type="ORF">DSCA_52980</name>
</gene>
<dbReference type="Proteomes" id="UP000427906">
    <property type="component" value="Chromosome"/>
</dbReference>